<reference evidence="2" key="1">
    <citation type="journal article" date="2020" name="Nat. Genet.">
        <title>Genomic diversifications of five Gossypium allopolyploid species and their impact on cotton improvement.</title>
        <authorList>
            <person name="Chen Z.J."/>
            <person name="Sreedasyam A."/>
            <person name="Ando A."/>
            <person name="Song Q."/>
            <person name="De Santiago L.M."/>
            <person name="Hulse-Kemp A.M."/>
            <person name="Ding M."/>
            <person name="Ye W."/>
            <person name="Kirkbride R.C."/>
            <person name="Jenkins J."/>
            <person name="Plott C."/>
            <person name="Lovell J."/>
            <person name="Lin Y.M."/>
            <person name="Vaughn R."/>
            <person name="Liu B."/>
            <person name="Simpson S."/>
            <person name="Scheffler B.E."/>
            <person name="Wen L."/>
            <person name="Saski C.A."/>
            <person name="Grover C.E."/>
            <person name="Hu G."/>
            <person name="Conover J.L."/>
            <person name="Carlson J.W."/>
            <person name="Shu S."/>
            <person name="Boston L.B."/>
            <person name="Williams M."/>
            <person name="Peterson D.G."/>
            <person name="McGee K."/>
            <person name="Jones D.C."/>
            <person name="Wendel J.F."/>
            <person name="Stelly D.M."/>
            <person name="Grimwood J."/>
            <person name="Schmutz J."/>
        </authorList>
    </citation>
    <scope>NUCLEOTIDE SEQUENCE [LARGE SCALE GENOMIC DNA]</scope>
    <source>
        <strain evidence="2">cv. TM-1</strain>
    </source>
</reference>
<feature type="transmembrane region" description="Helical" evidence="1">
    <location>
        <begin position="146"/>
        <end position="168"/>
    </location>
</feature>
<feature type="transmembrane region" description="Helical" evidence="1">
    <location>
        <begin position="87"/>
        <end position="106"/>
    </location>
</feature>
<organism evidence="2 3">
    <name type="scientific">Gossypium hirsutum</name>
    <name type="common">Upland cotton</name>
    <name type="synonym">Gossypium mexicanum</name>
    <dbReference type="NCBI Taxonomy" id="3635"/>
    <lineage>
        <taxon>Eukaryota</taxon>
        <taxon>Viridiplantae</taxon>
        <taxon>Streptophyta</taxon>
        <taxon>Embryophyta</taxon>
        <taxon>Tracheophyta</taxon>
        <taxon>Spermatophyta</taxon>
        <taxon>Magnoliopsida</taxon>
        <taxon>eudicotyledons</taxon>
        <taxon>Gunneridae</taxon>
        <taxon>Pentapetalae</taxon>
        <taxon>rosids</taxon>
        <taxon>malvids</taxon>
        <taxon>Malvales</taxon>
        <taxon>Malvaceae</taxon>
        <taxon>Malvoideae</taxon>
        <taxon>Gossypium</taxon>
    </lineage>
</organism>
<evidence type="ECO:0000313" key="2">
    <source>
        <dbReference type="Proteomes" id="UP000818029"/>
    </source>
</evidence>
<reference evidence="3" key="2">
    <citation type="submission" date="2025-08" db="UniProtKB">
        <authorList>
            <consortium name="RefSeq"/>
        </authorList>
    </citation>
    <scope>IDENTIFICATION</scope>
</reference>
<keyword evidence="1" id="KW-1133">Transmembrane helix</keyword>
<proteinExistence type="predicted"/>
<keyword evidence="1" id="KW-0812">Transmembrane</keyword>
<feature type="transmembrane region" description="Helical" evidence="1">
    <location>
        <begin position="17"/>
        <end position="38"/>
    </location>
</feature>
<dbReference type="RefSeq" id="XP_040935197.1">
    <property type="nucleotide sequence ID" value="XM_041079263.1"/>
</dbReference>
<sequence length="177" mass="20247">MTNQASFTIFIFLPLNLLIYVVVLWCYSFLAAVVFAALKLASRHCRLQLPLSASSSGLRHLTNCKYYWTYRQVCCLPKRLKKLRLDLLCTWSAGICYCFLFLFGLFDCFLHLELSILYSLNHYFGSPAIGLGILKSKSPTLSKPPFLVQFWLNFEMACIGLPFLLGVMDPLDLYNFG</sequence>
<keyword evidence="1" id="KW-0472">Membrane</keyword>
<dbReference type="GeneID" id="107897734"/>
<dbReference type="Proteomes" id="UP000818029">
    <property type="component" value="Chromosome A10"/>
</dbReference>
<evidence type="ECO:0000313" key="3">
    <source>
        <dbReference type="RefSeq" id="XP_040935197.1"/>
    </source>
</evidence>
<name>A0ABM2YXH2_GOSHI</name>
<accession>A0ABM2YXH2</accession>
<gene>
    <name evidence="3" type="primary">LOC107897734</name>
</gene>
<evidence type="ECO:0000256" key="1">
    <source>
        <dbReference type="SAM" id="Phobius"/>
    </source>
</evidence>
<protein>
    <submittedName>
        <fullName evidence="3">Uncharacterized protein isoform X4</fullName>
    </submittedName>
</protein>
<keyword evidence="2" id="KW-1185">Reference proteome</keyword>
<feature type="transmembrane region" description="Helical" evidence="1">
    <location>
        <begin position="112"/>
        <end position="134"/>
    </location>
</feature>